<proteinExistence type="predicted"/>
<keyword evidence="3 5" id="KW-0418">Kinase</keyword>
<dbReference type="InParanoid" id="A0A316VAF6"/>
<reference evidence="5 6" key="1">
    <citation type="journal article" date="2018" name="Mol. Biol. Evol.">
        <title>Broad Genomic Sampling Reveals a Smut Pathogenic Ancestry of the Fungal Clade Ustilaginomycotina.</title>
        <authorList>
            <person name="Kijpornyongpan T."/>
            <person name="Mondo S.J."/>
            <person name="Barry K."/>
            <person name="Sandor L."/>
            <person name="Lee J."/>
            <person name="Lipzen A."/>
            <person name="Pangilinan J."/>
            <person name="LaButti K."/>
            <person name="Hainaut M."/>
            <person name="Henrissat B."/>
            <person name="Grigoriev I.V."/>
            <person name="Spatafora J.W."/>
            <person name="Aime M.C."/>
        </authorList>
    </citation>
    <scope>NUCLEOTIDE SEQUENCE [LARGE SCALE GENOMIC DNA]</scope>
    <source>
        <strain evidence="5 6">MCA 3882</strain>
    </source>
</reference>
<evidence type="ECO:0000259" key="4">
    <source>
        <dbReference type="Pfam" id="PF00294"/>
    </source>
</evidence>
<feature type="domain" description="Carbohydrate kinase PfkB" evidence="4">
    <location>
        <begin position="9"/>
        <end position="363"/>
    </location>
</feature>
<keyword evidence="6" id="KW-1185">Reference proteome</keyword>
<dbReference type="PANTHER" id="PTHR42909">
    <property type="entry name" value="ZGC:136858"/>
    <property type="match status" value="1"/>
</dbReference>
<dbReference type="InterPro" id="IPR029056">
    <property type="entry name" value="Ribokinase-like"/>
</dbReference>
<dbReference type="InterPro" id="IPR011611">
    <property type="entry name" value="PfkB_dom"/>
</dbReference>
<dbReference type="GO" id="GO:0046872">
    <property type="term" value="F:metal ion binding"/>
    <property type="evidence" value="ECO:0007669"/>
    <property type="project" value="UniProtKB-KW"/>
</dbReference>
<evidence type="ECO:0000256" key="1">
    <source>
        <dbReference type="ARBA" id="ARBA00022679"/>
    </source>
</evidence>
<accession>A0A316VAF6</accession>
<dbReference type="InterPro" id="IPR002173">
    <property type="entry name" value="Carboh/pur_kinase_PfkB_CS"/>
</dbReference>
<evidence type="ECO:0000256" key="2">
    <source>
        <dbReference type="ARBA" id="ARBA00022723"/>
    </source>
</evidence>
<dbReference type="GO" id="GO:0005737">
    <property type="term" value="C:cytoplasm"/>
    <property type="evidence" value="ECO:0007669"/>
    <property type="project" value="TreeGrafter"/>
</dbReference>
<protein>
    <submittedName>
        <fullName evidence="5">Ribokinase-like protein</fullName>
    </submittedName>
</protein>
<dbReference type="Gene3D" id="3.40.1190.20">
    <property type="match status" value="1"/>
</dbReference>
<dbReference type="GO" id="GO:0004730">
    <property type="term" value="F:pseudouridylate synthase activity"/>
    <property type="evidence" value="ECO:0007669"/>
    <property type="project" value="TreeGrafter"/>
</dbReference>
<dbReference type="STRING" id="1280837.A0A316VAF6"/>
<dbReference type="RefSeq" id="XP_025354764.1">
    <property type="nucleotide sequence ID" value="XM_025502780.1"/>
</dbReference>
<dbReference type="EMBL" id="KZ819604">
    <property type="protein sequence ID" value="PWN34462.1"/>
    <property type="molecule type" value="Genomic_DNA"/>
</dbReference>
<dbReference type="PANTHER" id="PTHR42909:SF1">
    <property type="entry name" value="CARBOHYDRATE KINASE PFKB DOMAIN-CONTAINING PROTEIN"/>
    <property type="match status" value="1"/>
</dbReference>
<sequence>MHHTKSAPSILVVGYAAVDITGQKDNTSVSNVNDEIATTWPGRVSLSLGGVGRNMAEAIHGILQGQDVIVKLVSPVGTDNFAKVIEQGMSSIGLSTSGLMPGPSRTASVMLLLDKGGDLITGIADIDESRPSKDEVDAMIRSHQPSIVVMDGNISKEAMEAVLTQRSNSHILFEPTSVERSVKVIQVIVKLVKNSKVAFRFPHVITPNVYEVVAMHAEAVKHNLFSVKDLPNLEGTLADSGVATSTWGNENIVYAAAQLAYLLQTTLLVKGGRRGVLVARYSPSNDSVHLSHHPAKNIDPSQIVNTTGAGDTFASAIVAGLFTLKQSGKADLSNLCDEKIWSAIVAEAQNAALLTLQSGESISSRLQEIGREWKKWIE</sequence>
<dbReference type="OrthoDB" id="198885at2759"/>
<keyword evidence="2" id="KW-0479">Metal-binding</keyword>
<evidence type="ECO:0000313" key="6">
    <source>
        <dbReference type="Proteomes" id="UP000245771"/>
    </source>
</evidence>
<organism evidence="5 6">
    <name type="scientific">Meira miltonrushii</name>
    <dbReference type="NCBI Taxonomy" id="1280837"/>
    <lineage>
        <taxon>Eukaryota</taxon>
        <taxon>Fungi</taxon>
        <taxon>Dikarya</taxon>
        <taxon>Basidiomycota</taxon>
        <taxon>Ustilaginomycotina</taxon>
        <taxon>Exobasidiomycetes</taxon>
        <taxon>Exobasidiales</taxon>
        <taxon>Brachybasidiaceae</taxon>
        <taxon>Meira</taxon>
    </lineage>
</organism>
<dbReference type="GO" id="GO:0016301">
    <property type="term" value="F:kinase activity"/>
    <property type="evidence" value="ECO:0007669"/>
    <property type="project" value="UniProtKB-KW"/>
</dbReference>
<dbReference type="SUPFAM" id="SSF53613">
    <property type="entry name" value="Ribokinase-like"/>
    <property type="match status" value="1"/>
</dbReference>
<dbReference type="Proteomes" id="UP000245771">
    <property type="component" value="Unassembled WGS sequence"/>
</dbReference>
<dbReference type="PROSITE" id="PS00584">
    <property type="entry name" value="PFKB_KINASES_2"/>
    <property type="match status" value="1"/>
</dbReference>
<dbReference type="Pfam" id="PF00294">
    <property type="entry name" value="PfkB"/>
    <property type="match status" value="1"/>
</dbReference>
<dbReference type="AlphaFoldDB" id="A0A316VAF6"/>
<dbReference type="GeneID" id="37024561"/>
<name>A0A316VAF6_9BASI</name>
<dbReference type="GO" id="GO:0016798">
    <property type="term" value="F:hydrolase activity, acting on glycosyl bonds"/>
    <property type="evidence" value="ECO:0007669"/>
    <property type="project" value="TreeGrafter"/>
</dbReference>
<gene>
    <name evidence="5" type="ORF">FA14DRAFT_72801</name>
</gene>
<evidence type="ECO:0000313" key="5">
    <source>
        <dbReference type="EMBL" id="PWN34462.1"/>
    </source>
</evidence>
<keyword evidence="1" id="KW-0808">Transferase</keyword>
<evidence type="ECO:0000256" key="3">
    <source>
        <dbReference type="ARBA" id="ARBA00022777"/>
    </source>
</evidence>